<accession>A0AAW1X6R1</accession>
<dbReference type="EMBL" id="JBEDUW010000004">
    <property type="protein sequence ID" value="KAK9932028.1"/>
    <property type="molecule type" value="Genomic_DNA"/>
</dbReference>
<dbReference type="InterPro" id="IPR044991">
    <property type="entry name" value="TET_plant"/>
</dbReference>
<evidence type="ECO:0000256" key="5">
    <source>
        <dbReference type="ARBA" id="ARBA00023136"/>
    </source>
</evidence>
<evidence type="ECO:0000256" key="2">
    <source>
        <dbReference type="ARBA" id="ARBA00006840"/>
    </source>
</evidence>
<comment type="caution">
    <text evidence="8">The sequence shown here is derived from an EMBL/GenBank/DDBJ whole genome shotgun (WGS) entry which is preliminary data.</text>
</comment>
<dbReference type="GO" id="GO:0016020">
    <property type="term" value="C:membrane"/>
    <property type="evidence" value="ECO:0007669"/>
    <property type="project" value="UniProtKB-SubCell"/>
</dbReference>
<organism evidence="8 9">
    <name type="scientific">Rubus argutus</name>
    <name type="common">Southern blackberry</name>
    <dbReference type="NCBI Taxonomy" id="59490"/>
    <lineage>
        <taxon>Eukaryota</taxon>
        <taxon>Viridiplantae</taxon>
        <taxon>Streptophyta</taxon>
        <taxon>Embryophyta</taxon>
        <taxon>Tracheophyta</taxon>
        <taxon>Spermatophyta</taxon>
        <taxon>Magnoliopsida</taxon>
        <taxon>eudicotyledons</taxon>
        <taxon>Gunneridae</taxon>
        <taxon>Pentapetalae</taxon>
        <taxon>rosids</taxon>
        <taxon>fabids</taxon>
        <taxon>Rosales</taxon>
        <taxon>Rosaceae</taxon>
        <taxon>Rosoideae</taxon>
        <taxon>Rosoideae incertae sedis</taxon>
        <taxon>Rubus</taxon>
    </lineage>
</organism>
<evidence type="ECO:0000313" key="8">
    <source>
        <dbReference type="EMBL" id="KAK9932028.1"/>
    </source>
</evidence>
<keyword evidence="9" id="KW-1185">Reference proteome</keyword>
<evidence type="ECO:0000256" key="4">
    <source>
        <dbReference type="ARBA" id="ARBA00022989"/>
    </source>
</evidence>
<dbReference type="InterPro" id="IPR018499">
    <property type="entry name" value="Tetraspanin/Peripherin"/>
</dbReference>
<evidence type="ECO:0000313" key="9">
    <source>
        <dbReference type="Proteomes" id="UP001457282"/>
    </source>
</evidence>
<dbReference type="AlphaFoldDB" id="A0AAW1X6R1"/>
<dbReference type="GO" id="GO:0009734">
    <property type="term" value="P:auxin-activated signaling pathway"/>
    <property type="evidence" value="ECO:0007669"/>
    <property type="project" value="InterPro"/>
</dbReference>
<keyword evidence="4 7" id="KW-1133">Transmembrane helix</keyword>
<feature type="compositionally biased region" description="Low complexity" evidence="6">
    <location>
        <begin position="330"/>
        <end position="339"/>
    </location>
</feature>
<evidence type="ECO:0000256" key="7">
    <source>
        <dbReference type="SAM" id="Phobius"/>
    </source>
</evidence>
<proteinExistence type="inferred from homology"/>
<dbReference type="Pfam" id="PF00335">
    <property type="entry name" value="Tetraspanin"/>
    <property type="match status" value="1"/>
</dbReference>
<comment type="subcellular location">
    <subcellularLocation>
        <location evidence="1">Membrane</location>
        <topology evidence="1">Multi-pass membrane protein</topology>
    </subcellularLocation>
</comment>
<keyword evidence="3 7" id="KW-0812">Transmembrane</keyword>
<name>A0AAW1X6R1_RUBAR</name>
<evidence type="ECO:0000256" key="3">
    <source>
        <dbReference type="ARBA" id="ARBA00022692"/>
    </source>
</evidence>
<sequence length="369" mass="40274">MNSLSFLNHHHTATSDLAATQSVTSCRSRRWLIPEEMKNNNQPAASGPRSGDDGHAGSSVQFSYAVDDIESPKSRLEAAINKEWSISDHEAKQHHSRYSQHPRLPDINPNRLYGAKAVSKAGSTSGGCLSMLMKPILIFGIFIMVVSLLGVMGACCRNSSILWAYLVVLLVLLISYALFFVISIMIVWNGNADKTNSSGDYQLSGFSSMNAKQDLRRYNLVMRIVIDMQLGMLYAIDGVGFPYESPTIWKKNNTTSAASLKPDCKGMGETTSCACALRNNKNNQTTEKQALSLLPQPPPQPHRILATNRSVHPCRSRRWLSPEETKIAATAASGSRSGADVQAGSSCGSRLRWTTSSRRRAVLSGDHGG</sequence>
<comment type="similarity">
    <text evidence="2">Belongs to the tetraspanin (TM4SF) family.</text>
</comment>
<dbReference type="PANTHER" id="PTHR32191">
    <property type="entry name" value="TETRASPANIN-8-RELATED"/>
    <property type="match status" value="1"/>
</dbReference>
<protein>
    <submittedName>
        <fullName evidence="8">Uncharacterized protein</fullName>
    </submittedName>
</protein>
<feature type="transmembrane region" description="Helical" evidence="7">
    <location>
        <begin position="162"/>
        <end position="188"/>
    </location>
</feature>
<evidence type="ECO:0000256" key="6">
    <source>
        <dbReference type="SAM" id="MobiDB-lite"/>
    </source>
</evidence>
<keyword evidence="5 7" id="KW-0472">Membrane</keyword>
<feature type="transmembrane region" description="Helical" evidence="7">
    <location>
        <begin position="136"/>
        <end position="155"/>
    </location>
</feature>
<gene>
    <name evidence="8" type="ORF">M0R45_019279</name>
</gene>
<evidence type="ECO:0000256" key="1">
    <source>
        <dbReference type="ARBA" id="ARBA00004141"/>
    </source>
</evidence>
<feature type="region of interest" description="Disordered" evidence="6">
    <location>
        <begin position="34"/>
        <end position="57"/>
    </location>
</feature>
<reference evidence="8 9" key="1">
    <citation type="journal article" date="2023" name="G3 (Bethesda)">
        <title>A chromosome-length genome assembly and annotation of blackberry (Rubus argutus, cv. 'Hillquist').</title>
        <authorList>
            <person name="Bruna T."/>
            <person name="Aryal R."/>
            <person name="Dudchenko O."/>
            <person name="Sargent D.J."/>
            <person name="Mead D."/>
            <person name="Buti M."/>
            <person name="Cavallini A."/>
            <person name="Hytonen T."/>
            <person name="Andres J."/>
            <person name="Pham M."/>
            <person name="Weisz D."/>
            <person name="Mascagni F."/>
            <person name="Usai G."/>
            <person name="Natali L."/>
            <person name="Bassil N."/>
            <person name="Fernandez G.E."/>
            <person name="Lomsadze A."/>
            <person name="Armour M."/>
            <person name="Olukolu B."/>
            <person name="Poorten T."/>
            <person name="Britton C."/>
            <person name="Davik J."/>
            <person name="Ashrafi H."/>
            <person name="Aiden E.L."/>
            <person name="Borodovsky M."/>
            <person name="Worthington M."/>
        </authorList>
    </citation>
    <scope>NUCLEOTIDE SEQUENCE [LARGE SCALE GENOMIC DNA]</scope>
    <source>
        <strain evidence="8">PI 553951</strain>
    </source>
</reference>
<feature type="region of interest" description="Disordered" evidence="6">
    <location>
        <begin position="330"/>
        <end position="350"/>
    </location>
</feature>
<dbReference type="Proteomes" id="UP001457282">
    <property type="component" value="Unassembled WGS sequence"/>
</dbReference>